<dbReference type="UniPathway" id="UPA00588">
    <property type="reaction ID" value="UER00646"/>
</dbReference>
<comment type="pathway">
    <text evidence="4">Purine metabolism; AMP biosynthesis via salvage pathway; AMP from adenine: step 1/1.</text>
</comment>
<dbReference type="GO" id="GO:0044209">
    <property type="term" value="P:AMP salvage"/>
    <property type="evidence" value="ECO:0007669"/>
    <property type="project" value="UniProtKB-UniPathway"/>
</dbReference>
<keyword evidence="11" id="KW-0660">Purine salvage</keyword>
<feature type="domain" description="Phosphoribosyltransferase" evidence="12">
    <location>
        <begin position="53"/>
        <end position="177"/>
    </location>
</feature>
<dbReference type="AlphaFoldDB" id="A0A0N5AX89"/>
<dbReference type="GO" id="GO:0006168">
    <property type="term" value="P:adenine salvage"/>
    <property type="evidence" value="ECO:0007669"/>
    <property type="project" value="InterPro"/>
</dbReference>
<dbReference type="HAMAP" id="MF_00004">
    <property type="entry name" value="Aden_phosphoribosyltr"/>
    <property type="match status" value="1"/>
</dbReference>
<proteinExistence type="inferred from homology"/>
<dbReference type="InterPro" id="IPR000836">
    <property type="entry name" value="PRTase_dom"/>
</dbReference>
<evidence type="ECO:0000256" key="11">
    <source>
        <dbReference type="ARBA" id="ARBA00022726"/>
    </source>
</evidence>
<evidence type="ECO:0000256" key="1">
    <source>
        <dbReference type="ARBA" id="ARBA00000868"/>
    </source>
</evidence>
<comment type="similarity">
    <text evidence="5">Belongs to the purine/pyrimidine phosphoribosyltransferase family.</text>
</comment>
<dbReference type="SUPFAM" id="SSF53271">
    <property type="entry name" value="PRTase-like"/>
    <property type="match status" value="1"/>
</dbReference>
<keyword evidence="8" id="KW-0963">Cytoplasm</keyword>
<evidence type="ECO:0000256" key="2">
    <source>
        <dbReference type="ARBA" id="ARBA00003968"/>
    </source>
</evidence>
<reference evidence="14" key="1">
    <citation type="submission" date="2017-02" db="UniProtKB">
        <authorList>
            <consortium name="WormBaseParasite"/>
        </authorList>
    </citation>
    <scope>IDENTIFICATION</scope>
</reference>
<dbReference type="GO" id="GO:0005737">
    <property type="term" value="C:cytoplasm"/>
    <property type="evidence" value="ECO:0007669"/>
    <property type="project" value="UniProtKB-SubCell"/>
</dbReference>
<evidence type="ECO:0000313" key="13">
    <source>
        <dbReference type="Proteomes" id="UP000046393"/>
    </source>
</evidence>
<dbReference type="Gene3D" id="3.40.50.2020">
    <property type="match status" value="1"/>
</dbReference>
<comment type="function">
    <text evidence="2">Catalyzes a salvage reaction resulting in the formation of AMP, that is energically less costly than de novo synthesis.</text>
</comment>
<evidence type="ECO:0000256" key="3">
    <source>
        <dbReference type="ARBA" id="ARBA00004496"/>
    </source>
</evidence>
<evidence type="ECO:0000256" key="7">
    <source>
        <dbReference type="ARBA" id="ARBA00017366"/>
    </source>
</evidence>
<dbReference type="NCBIfam" id="TIGR01090">
    <property type="entry name" value="apt"/>
    <property type="match status" value="1"/>
</dbReference>
<keyword evidence="10" id="KW-0808">Transferase</keyword>
<accession>A0A0N5AX89</accession>
<keyword evidence="9" id="KW-0328">Glycosyltransferase</keyword>
<dbReference type="GO" id="GO:0003999">
    <property type="term" value="F:adenine phosphoribosyltransferase activity"/>
    <property type="evidence" value="ECO:0007669"/>
    <property type="project" value="UniProtKB-EC"/>
</dbReference>
<evidence type="ECO:0000259" key="12">
    <source>
        <dbReference type="Pfam" id="PF00156"/>
    </source>
</evidence>
<comment type="subcellular location">
    <subcellularLocation>
        <location evidence="3">Cytoplasm</location>
    </subcellularLocation>
</comment>
<dbReference type="CDD" id="cd06223">
    <property type="entry name" value="PRTases_typeI"/>
    <property type="match status" value="1"/>
</dbReference>
<dbReference type="InterPro" id="IPR005764">
    <property type="entry name" value="Ade_phspho_trans"/>
</dbReference>
<dbReference type="Proteomes" id="UP000046393">
    <property type="component" value="Unplaced"/>
</dbReference>
<dbReference type="GO" id="GO:0016208">
    <property type="term" value="F:AMP binding"/>
    <property type="evidence" value="ECO:0007669"/>
    <property type="project" value="TreeGrafter"/>
</dbReference>
<evidence type="ECO:0000256" key="5">
    <source>
        <dbReference type="ARBA" id="ARBA00008391"/>
    </source>
</evidence>
<name>A0A0N5AX89_9BILA</name>
<evidence type="ECO:0000256" key="10">
    <source>
        <dbReference type="ARBA" id="ARBA00022679"/>
    </source>
</evidence>
<sequence>MANGAELEFSKKSKRDLQHIREEVSAHLRYFPDFPKKGIVFVDIMKLMRNSALLDELCKAVAEHVRAEIPVFVDAVGALESRGFLFGPQIAIALNVPFIPIRKKGKLPGKTLQAVYQKEYGEDVIEIQADAVQPQSKVLLVDDLLATGGTLGAAIKLIEKAGGEVVEAFVLVQLSYLNPLEHIPKHTPVYSLIKIDE</sequence>
<dbReference type="STRING" id="451379.A0A0N5AX89"/>
<dbReference type="GO" id="GO:0006166">
    <property type="term" value="P:purine ribonucleoside salvage"/>
    <property type="evidence" value="ECO:0007669"/>
    <property type="project" value="UniProtKB-KW"/>
</dbReference>
<protein>
    <recommendedName>
        <fullName evidence="7">Adenine phosphoribosyltransferase</fullName>
        <ecNumber evidence="6">2.4.2.7</ecNumber>
    </recommendedName>
</protein>
<evidence type="ECO:0000256" key="4">
    <source>
        <dbReference type="ARBA" id="ARBA00004659"/>
    </source>
</evidence>
<evidence type="ECO:0000256" key="8">
    <source>
        <dbReference type="ARBA" id="ARBA00022490"/>
    </source>
</evidence>
<evidence type="ECO:0000256" key="9">
    <source>
        <dbReference type="ARBA" id="ARBA00022676"/>
    </source>
</evidence>
<organism evidence="13 14">
    <name type="scientific">Syphacia muris</name>
    <dbReference type="NCBI Taxonomy" id="451379"/>
    <lineage>
        <taxon>Eukaryota</taxon>
        <taxon>Metazoa</taxon>
        <taxon>Ecdysozoa</taxon>
        <taxon>Nematoda</taxon>
        <taxon>Chromadorea</taxon>
        <taxon>Rhabditida</taxon>
        <taxon>Spirurina</taxon>
        <taxon>Oxyuridomorpha</taxon>
        <taxon>Oxyuroidea</taxon>
        <taxon>Oxyuridae</taxon>
        <taxon>Syphacia</taxon>
    </lineage>
</organism>
<dbReference type="InterPro" id="IPR050054">
    <property type="entry name" value="UPRTase/APRTase"/>
</dbReference>
<dbReference type="WBParaSite" id="SMUV_0000956201-mRNA-1">
    <property type="protein sequence ID" value="SMUV_0000956201-mRNA-1"/>
    <property type="gene ID" value="SMUV_0000956201"/>
</dbReference>
<comment type="catalytic activity">
    <reaction evidence="1">
        <text>AMP + diphosphate = 5-phospho-alpha-D-ribose 1-diphosphate + adenine</text>
        <dbReference type="Rhea" id="RHEA:16609"/>
        <dbReference type="ChEBI" id="CHEBI:16708"/>
        <dbReference type="ChEBI" id="CHEBI:33019"/>
        <dbReference type="ChEBI" id="CHEBI:58017"/>
        <dbReference type="ChEBI" id="CHEBI:456215"/>
        <dbReference type="EC" id="2.4.2.7"/>
    </reaction>
</comment>
<evidence type="ECO:0000256" key="6">
    <source>
        <dbReference type="ARBA" id="ARBA00011893"/>
    </source>
</evidence>
<dbReference type="NCBIfam" id="NF002636">
    <property type="entry name" value="PRK02304.1-5"/>
    <property type="match status" value="1"/>
</dbReference>
<dbReference type="EC" id="2.4.2.7" evidence="6"/>
<dbReference type="InterPro" id="IPR029057">
    <property type="entry name" value="PRTase-like"/>
</dbReference>
<dbReference type="GO" id="GO:0002055">
    <property type="term" value="F:adenine binding"/>
    <property type="evidence" value="ECO:0007669"/>
    <property type="project" value="TreeGrafter"/>
</dbReference>
<dbReference type="Pfam" id="PF00156">
    <property type="entry name" value="Pribosyltran"/>
    <property type="match status" value="1"/>
</dbReference>
<dbReference type="FunFam" id="3.40.50.2020:FF:000021">
    <property type="entry name" value="Adenine phosphoribosyltransferase"/>
    <property type="match status" value="1"/>
</dbReference>
<keyword evidence="13" id="KW-1185">Reference proteome</keyword>
<dbReference type="PANTHER" id="PTHR32315:SF3">
    <property type="entry name" value="ADENINE PHOSPHORIBOSYLTRANSFERASE"/>
    <property type="match status" value="1"/>
</dbReference>
<evidence type="ECO:0000313" key="14">
    <source>
        <dbReference type="WBParaSite" id="SMUV_0000956201-mRNA-1"/>
    </source>
</evidence>
<dbReference type="PANTHER" id="PTHR32315">
    <property type="entry name" value="ADENINE PHOSPHORIBOSYLTRANSFERASE"/>
    <property type="match status" value="1"/>
</dbReference>